<protein>
    <submittedName>
        <fullName evidence="2">ILK associated serine/threonine phosphatase</fullName>
    </submittedName>
</protein>
<dbReference type="Proteomes" id="UP000593571">
    <property type="component" value="Unassembled WGS sequence"/>
</dbReference>
<reference evidence="2 3" key="1">
    <citation type="journal article" date="2020" name="Nature">
        <title>Six reference-quality genomes reveal evolution of bat adaptations.</title>
        <authorList>
            <person name="Jebb D."/>
            <person name="Huang Z."/>
            <person name="Pippel M."/>
            <person name="Hughes G.M."/>
            <person name="Lavrichenko K."/>
            <person name="Devanna P."/>
            <person name="Winkler S."/>
            <person name="Jermiin L.S."/>
            <person name="Skirmuntt E.C."/>
            <person name="Katzourakis A."/>
            <person name="Burkitt-Gray L."/>
            <person name="Ray D.A."/>
            <person name="Sullivan K.A.M."/>
            <person name="Roscito J.G."/>
            <person name="Kirilenko B.M."/>
            <person name="Davalos L.M."/>
            <person name="Corthals A.P."/>
            <person name="Power M.L."/>
            <person name="Jones G."/>
            <person name="Ransome R.D."/>
            <person name="Dechmann D.K.N."/>
            <person name="Locatelli A.G."/>
            <person name="Puechmaille S.J."/>
            <person name="Fedrigo O."/>
            <person name="Jarvis E.D."/>
            <person name="Hiller M."/>
            <person name="Vernes S.C."/>
            <person name="Myers E.W."/>
            <person name="Teeling E.C."/>
        </authorList>
    </citation>
    <scope>NUCLEOTIDE SEQUENCE [LARGE SCALE GENOMIC DNA]</scope>
    <source>
        <strain evidence="2">MRouAeg1</strain>
        <tissue evidence="2">Muscle</tissue>
    </source>
</reference>
<feature type="region of interest" description="Disordered" evidence="1">
    <location>
        <begin position="1"/>
        <end position="92"/>
    </location>
</feature>
<comment type="caution">
    <text evidence="2">The sequence shown here is derived from an EMBL/GenBank/DDBJ whole genome shotgun (WGS) entry which is preliminary data.</text>
</comment>
<feature type="compositionally biased region" description="Basic and acidic residues" evidence="1">
    <location>
        <begin position="72"/>
        <end position="92"/>
    </location>
</feature>
<organism evidence="2 3">
    <name type="scientific">Rousettus aegyptiacus</name>
    <name type="common">Egyptian fruit bat</name>
    <name type="synonym">Pteropus aegyptiacus</name>
    <dbReference type="NCBI Taxonomy" id="9407"/>
    <lineage>
        <taxon>Eukaryota</taxon>
        <taxon>Metazoa</taxon>
        <taxon>Chordata</taxon>
        <taxon>Craniata</taxon>
        <taxon>Vertebrata</taxon>
        <taxon>Euteleostomi</taxon>
        <taxon>Mammalia</taxon>
        <taxon>Eutheria</taxon>
        <taxon>Laurasiatheria</taxon>
        <taxon>Chiroptera</taxon>
        <taxon>Yinpterochiroptera</taxon>
        <taxon>Pteropodoidea</taxon>
        <taxon>Pteropodidae</taxon>
        <taxon>Rousettinae</taxon>
        <taxon>Rousettus</taxon>
    </lineage>
</organism>
<feature type="compositionally biased region" description="Low complexity" evidence="1">
    <location>
        <begin position="49"/>
        <end position="63"/>
    </location>
</feature>
<accession>A0A7J8JEJ8</accession>
<dbReference type="AlphaFoldDB" id="A0A7J8JEJ8"/>
<keyword evidence="3" id="KW-1185">Reference proteome</keyword>
<feature type="compositionally biased region" description="Basic and acidic residues" evidence="1">
    <location>
        <begin position="9"/>
        <end position="24"/>
    </location>
</feature>
<proteinExistence type="predicted"/>
<sequence>MDLFGDLPEPERSPRPAAGKEARKGSLLFDDLPPAGSTDSGSGGPLLFDDLPPASSGDSGSPDTSIAQLVKNEGKGAKRKTSEEEKNGSEELVEKKVCKASSAIFSLKGYVAERKGEREEMQDAHVILNDITEECGPPSSLMGCNQCRENREEMPFGHF</sequence>
<name>A0A7J8JEJ8_ROUAE</name>
<dbReference type="EMBL" id="JACASE010000002">
    <property type="protein sequence ID" value="KAF6495306.1"/>
    <property type="molecule type" value="Genomic_DNA"/>
</dbReference>
<evidence type="ECO:0000256" key="1">
    <source>
        <dbReference type="SAM" id="MobiDB-lite"/>
    </source>
</evidence>
<gene>
    <name evidence="2" type="ORF">HJG63_006745</name>
</gene>
<evidence type="ECO:0000313" key="2">
    <source>
        <dbReference type="EMBL" id="KAF6495306.1"/>
    </source>
</evidence>
<evidence type="ECO:0000313" key="3">
    <source>
        <dbReference type="Proteomes" id="UP000593571"/>
    </source>
</evidence>